<comment type="caution">
    <text evidence="3">The sequence shown here is derived from an EMBL/GenBank/DDBJ whole genome shotgun (WGS) entry which is preliminary data.</text>
</comment>
<feature type="compositionally biased region" description="Basic and acidic residues" evidence="1">
    <location>
        <begin position="290"/>
        <end position="306"/>
    </location>
</feature>
<dbReference type="SMART" id="SM00546">
    <property type="entry name" value="CUE"/>
    <property type="match status" value="1"/>
</dbReference>
<dbReference type="CDD" id="cd14372">
    <property type="entry name" value="CUE_Cue5p_like"/>
    <property type="match status" value="1"/>
</dbReference>
<name>A0AAI9VH40_9PEZI</name>
<protein>
    <submittedName>
        <fullName evidence="3">CUE domain-containing protein</fullName>
    </submittedName>
</protein>
<reference evidence="3" key="1">
    <citation type="submission" date="2016-11" db="EMBL/GenBank/DDBJ databases">
        <title>The genome sequence of Colletotrichum cuscutae.</title>
        <authorList>
            <person name="Baroncelli R."/>
        </authorList>
    </citation>
    <scope>NUCLEOTIDE SEQUENCE</scope>
    <source>
        <strain evidence="3">IMI 304802</strain>
    </source>
</reference>
<evidence type="ECO:0000256" key="1">
    <source>
        <dbReference type="SAM" id="MobiDB-lite"/>
    </source>
</evidence>
<dbReference type="InterPro" id="IPR003892">
    <property type="entry name" value="CUE"/>
</dbReference>
<dbReference type="AlphaFoldDB" id="A0AAI9VH40"/>
<gene>
    <name evidence="3" type="ORF">CCUS01_15483</name>
</gene>
<accession>A0AAI9VH40</accession>
<dbReference type="Pfam" id="PF02845">
    <property type="entry name" value="CUE"/>
    <property type="match status" value="1"/>
</dbReference>
<dbReference type="GO" id="GO:0005737">
    <property type="term" value="C:cytoplasm"/>
    <property type="evidence" value="ECO:0007669"/>
    <property type="project" value="TreeGrafter"/>
</dbReference>
<organism evidence="3 4">
    <name type="scientific">Colletotrichum cuscutae</name>
    <dbReference type="NCBI Taxonomy" id="1209917"/>
    <lineage>
        <taxon>Eukaryota</taxon>
        <taxon>Fungi</taxon>
        <taxon>Dikarya</taxon>
        <taxon>Ascomycota</taxon>
        <taxon>Pezizomycotina</taxon>
        <taxon>Sordariomycetes</taxon>
        <taxon>Hypocreomycetidae</taxon>
        <taxon>Glomerellales</taxon>
        <taxon>Glomerellaceae</taxon>
        <taxon>Colletotrichum</taxon>
        <taxon>Colletotrichum acutatum species complex</taxon>
    </lineage>
</organism>
<dbReference type="InterPro" id="IPR009060">
    <property type="entry name" value="UBA-like_sf"/>
</dbReference>
<dbReference type="InterPro" id="IPR041807">
    <property type="entry name" value="Cue5/Don1_CUE"/>
</dbReference>
<feature type="compositionally biased region" description="Polar residues" evidence="1">
    <location>
        <begin position="25"/>
        <end position="37"/>
    </location>
</feature>
<evidence type="ECO:0000259" key="2">
    <source>
        <dbReference type="PROSITE" id="PS51140"/>
    </source>
</evidence>
<feature type="region of interest" description="Disordered" evidence="1">
    <location>
        <begin position="1"/>
        <end position="106"/>
    </location>
</feature>
<feature type="compositionally biased region" description="Low complexity" evidence="1">
    <location>
        <begin position="423"/>
        <end position="434"/>
    </location>
</feature>
<proteinExistence type="predicted"/>
<evidence type="ECO:0000313" key="4">
    <source>
        <dbReference type="Proteomes" id="UP001239213"/>
    </source>
</evidence>
<evidence type="ECO:0000313" key="3">
    <source>
        <dbReference type="EMBL" id="KAK1484699.1"/>
    </source>
</evidence>
<feature type="domain" description="CUE" evidence="2">
    <location>
        <begin position="100"/>
        <end position="143"/>
    </location>
</feature>
<feature type="region of interest" description="Disordered" evidence="1">
    <location>
        <begin position="265"/>
        <end position="472"/>
    </location>
</feature>
<dbReference type="PANTHER" id="PTHR16461">
    <property type="entry name" value="TOLL-INTERACTING PROTEIN"/>
    <property type="match status" value="1"/>
</dbReference>
<dbReference type="GO" id="GO:0006511">
    <property type="term" value="P:ubiquitin-dependent protein catabolic process"/>
    <property type="evidence" value="ECO:0007669"/>
    <property type="project" value="TreeGrafter"/>
</dbReference>
<dbReference type="EMBL" id="MPDP01000076">
    <property type="protein sequence ID" value="KAK1484699.1"/>
    <property type="molecule type" value="Genomic_DNA"/>
</dbReference>
<sequence length="472" mass="51028">MSAPIETVRIYPVPRNEPKLHAHNKLTSSSGPESPTTVRPLDLSDDEDIQETGVLGGEAPTTSQATTKTTNTNTTSSNMTSSTPVAAEAAPPKPPRPSGETQKTEDILKEAFPSIDISVVKAVLRASGGKIDPAFNALLEMTDPDAAQHETTDEQPPPQPPRPQGGAQLSQLEADELYARQLAEHFDNVGSYEARTSNRSPGGGGGRVRRQQTGLEPRPNAEDREPNFFDDELPVIQEKLRKGFVETQGKVNSWITTMKKRFDEEFADEDESSHQRPGQGQGQGQYGARRPGESSRRSGDYERYDADPQVLSDDFAGMKFTADGTPLRDNNRPLSNPDLYKPPPPSKSPKPHDGRKVAFREGAEEIDVYGSSPRRSAEDLSGSKAKASKWQPLSTVDPNPISDNDPFSLGDSEDEREAKEKAASTSKDTTTKDAGASSEDSERLKKAAAEAMADSLVESKSGETAGADAKKN</sequence>
<dbReference type="Gene3D" id="1.10.8.10">
    <property type="entry name" value="DNA helicase RuvA subunit, C-terminal domain"/>
    <property type="match status" value="1"/>
</dbReference>
<dbReference type="Proteomes" id="UP001239213">
    <property type="component" value="Unassembled WGS sequence"/>
</dbReference>
<keyword evidence="4" id="KW-1185">Reference proteome</keyword>
<feature type="compositionally biased region" description="Low complexity" evidence="1">
    <location>
        <begin position="61"/>
        <end position="90"/>
    </location>
</feature>
<dbReference type="FunFam" id="1.10.8.10:FF:000064">
    <property type="entry name" value="Similar to CUE domain-containing protein"/>
    <property type="match status" value="1"/>
</dbReference>
<dbReference type="SUPFAM" id="SSF46934">
    <property type="entry name" value="UBA-like"/>
    <property type="match status" value="1"/>
</dbReference>
<feature type="compositionally biased region" description="Basic and acidic residues" evidence="1">
    <location>
        <begin position="350"/>
        <end position="363"/>
    </location>
</feature>
<dbReference type="PROSITE" id="PS51140">
    <property type="entry name" value="CUE"/>
    <property type="match status" value="1"/>
</dbReference>
<dbReference type="GO" id="GO:0031624">
    <property type="term" value="F:ubiquitin conjugating enzyme binding"/>
    <property type="evidence" value="ECO:0007669"/>
    <property type="project" value="TreeGrafter"/>
</dbReference>
<dbReference type="PANTHER" id="PTHR16461:SF5">
    <property type="entry name" value="TOLL-INTERACTING PROTEIN"/>
    <property type="match status" value="1"/>
</dbReference>
<dbReference type="GO" id="GO:0043130">
    <property type="term" value="F:ubiquitin binding"/>
    <property type="evidence" value="ECO:0007669"/>
    <property type="project" value="InterPro"/>
</dbReference>
<feature type="region of interest" description="Disordered" evidence="1">
    <location>
        <begin position="136"/>
        <end position="234"/>
    </location>
</feature>